<dbReference type="Gene3D" id="2.60.40.1120">
    <property type="entry name" value="Carboxypeptidase-like, regulatory domain"/>
    <property type="match status" value="1"/>
</dbReference>
<dbReference type="SUPFAM" id="SSF49464">
    <property type="entry name" value="Carboxypeptidase regulatory domain-like"/>
    <property type="match status" value="1"/>
</dbReference>
<evidence type="ECO:0000313" key="1">
    <source>
        <dbReference type="EMBL" id="GAG90245.1"/>
    </source>
</evidence>
<dbReference type="AlphaFoldDB" id="X1B589"/>
<proteinExistence type="predicted"/>
<sequence length="112" mass="12166">MKKKGKDWLAFLCLFLLVSFFAHAQTTEIQGKVTSPEGEPLPGVGVILSSPNLIGGDQSRITDSEGKFRFVALLPGTYSVEAKLQGFTPQKHSDLRLSQGKTLTVDFALEIA</sequence>
<name>X1B589_9ZZZZ</name>
<reference evidence="1" key="1">
    <citation type="journal article" date="2014" name="Front. Microbiol.">
        <title>High frequency of phylogenetically diverse reductive dehalogenase-homologous genes in deep subseafloor sedimentary metagenomes.</title>
        <authorList>
            <person name="Kawai M."/>
            <person name="Futagami T."/>
            <person name="Toyoda A."/>
            <person name="Takaki Y."/>
            <person name="Nishi S."/>
            <person name="Hori S."/>
            <person name="Arai W."/>
            <person name="Tsubouchi T."/>
            <person name="Morono Y."/>
            <person name="Uchiyama I."/>
            <person name="Ito T."/>
            <person name="Fujiyama A."/>
            <person name="Inagaki F."/>
            <person name="Takami H."/>
        </authorList>
    </citation>
    <scope>NUCLEOTIDE SEQUENCE</scope>
    <source>
        <strain evidence="1">Expedition CK06-06</strain>
    </source>
</reference>
<organism evidence="1">
    <name type="scientific">marine sediment metagenome</name>
    <dbReference type="NCBI Taxonomy" id="412755"/>
    <lineage>
        <taxon>unclassified sequences</taxon>
        <taxon>metagenomes</taxon>
        <taxon>ecological metagenomes</taxon>
    </lineage>
</organism>
<evidence type="ECO:0008006" key="2">
    <source>
        <dbReference type="Google" id="ProtNLM"/>
    </source>
</evidence>
<protein>
    <recommendedName>
        <fullName evidence="2">TonB-dependent receptor plug domain-containing protein</fullName>
    </recommendedName>
</protein>
<dbReference type="InterPro" id="IPR008969">
    <property type="entry name" value="CarboxyPept-like_regulatory"/>
</dbReference>
<accession>X1B589</accession>
<feature type="non-terminal residue" evidence="1">
    <location>
        <position position="112"/>
    </location>
</feature>
<dbReference type="Pfam" id="PF13620">
    <property type="entry name" value="CarboxypepD_reg"/>
    <property type="match status" value="1"/>
</dbReference>
<comment type="caution">
    <text evidence="1">The sequence shown here is derived from an EMBL/GenBank/DDBJ whole genome shotgun (WGS) entry which is preliminary data.</text>
</comment>
<dbReference type="EMBL" id="BART01027043">
    <property type="protein sequence ID" value="GAG90245.1"/>
    <property type="molecule type" value="Genomic_DNA"/>
</dbReference>
<gene>
    <name evidence="1" type="ORF">S01H4_48047</name>
</gene>